<dbReference type="GO" id="GO:0005975">
    <property type="term" value="P:carbohydrate metabolic process"/>
    <property type="evidence" value="ECO:0007669"/>
    <property type="project" value="InterPro"/>
</dbReference>
<keyword evidence="2 8" id="KW-0732">Signal</keyword>
<dbReference type="InterPro" id="IPR048913">
    <property type="entry name" value="BetaGal_gal-bd"/>
</dbReference>
<dbReference type="InterPro" id="IPR001944">
    <property type="entry name" value="Glycoside_Hdrlase_35"/>
</dbReference>
<dbReference type="Proteomes" id="UP001196413">
    <property type="component" value="Unassembled WGS sequence"/>
</dbReference>
<dbReference type="Gene3D" id="3.20.20.80">
    <property type="entry name" value="Glycosidases"/>
    <property type="match status" value="1"/>
</dbReference>
<gene>
    <name evidence="12" type="ORF">KIN20_009078</name>
</gene>
<dbReference type="InterPro" id="IPR031330">
    <property type="entry name" value="Gly_Hdrlase_35_cat"/>
</dbReference>
<keyword evidence="3" id="KW-0378">Hydrolase</keyword>
<feature type="active site" description="Nucleophile" evidence="6">
    <location>
        <position position="273"/>
    </location>
</feature>
<feature type="domain" description="Beta-galactosidase 1-like first all-beta" evidence="10">
    <location>
        <begin position="406"/>
        <end position="515"/>
    </location>
</feature>
<feature type="domain" description="Beta-galactosidase galactose-binding" evidence="11">
    <location>
        <begin position="538"/>
        <end position="589"/>
    </location>
</feature>
<dbReference type="Pfam" id="PF21467">
    <property type="entry name" value="BetaGal_gal-bd"/>
    <property type="match status" value="1"/>
</dbReference>
<evidence type="ECO:0000313" key="12">
    <source>
        <dbReference type="EMBL" id="KAJ1352677.1"/>
    </source>
</evidence>
<dbReference type="PRINTS" id="PR00742">
    <property type="entry name" value="GLHYDRLASE35"/>
</dbReference>
<keyword evidence="13" id="KW-1185">Reference proteome</keyword>
<dbReference type="EMBL" id="JAHQIW010001508">
    <property type="protein sequence ID" value="KAJ1352677.1"/>
    <property type="molecule type" value="Genomic_DNA"/>
</dbReference>
<dbReference type="InterPro" id="IPR026283">
    <property type="entry name" value="B-gal_1-like"/>
</dbReference>
<reference evidence="12" key="1">
    <citation type="submission" date="2021-06" db="EMBL/GenBank/DDBJ databases">
        <title>Parelaphostrongylus tenuis whole genome reference sequence.</title>
        <authorList>
            <person name="Garwood T.J."/>
            <person name="Larsen P.A."/>
            <person name="Fountain-Jones N.M."/>
            <person name="Garbe J.R."/>
            <person name="Macchietto M.G."/>
            <person name="Kania S.A."/>
            <person name="Gerhold R.W."/>
            <person name="Richards J.E."/>
            <person name="Wolf T.M."/>
        </authorList>
    </citation>
    <scope>NUCLEOTIDE SEQUENCE</scope>
    <source>
        <strain evidence="12">MNPRO001-30</strain>
        <tissue evidence="12">Meninges</tissue>
    </source>
</reference>
<sequence length="606" mass="69068">MSSHFHLFKGVLIIFYLNVLSQAISKIGRLNASPSFSIDYQNNQFLLDGEPFRYISGSIHYFRIHQSQWKDRLHRVRALGFNAIQYYIPWNFHEIFEGDYNFAGGRNFSNFSLIAHELGMYSLAPYSCGEWENGGLPWWLLNKNISSMRTSDKRFKNAVQTWFSVLLPLIKPLLRKNNGPVLMVQIENEYGSYDKCDRNYTAWLRDLTREFLGDDTVIYTTDGSGEQYLKCGTVPDTLATVDFGPTSETAINASFTAQKKFLPKGHGPLVNSEFYPGWFLLWGQKSITVPSTATIMRSAQYMYSLGANMNFYMIHGGTNYGFWNGAETNAPCITSYDYFSPISEAGDITEKYIAIRSWIKGIPGWKTRPLDVPRNNTKKAFGVVNLQPISDLSQQINGNCIFSETPMSFEQIGQPFGFVLYTRKMETCGKRLQVKQLKDFGYVYLQQKHLGTLIHSYYDKTKNYVDLEGCVPGDRLIILVENQGRQTTETINDPKGIISDVEMDEMVLNGWTQCKVNIAIDYMDFTSSNVQVAGNHGVYRGFFNVDVPTDTFFVYNRMGKGVAIVNGKNLGRYWASEGPQYTLYVPSVFSSSWREFCNNNRVGAYS</sequence>
<feature type="signal peptide" evidence="8">
    <location>
        <begin position="1"/>
        <end position="23"/>
    </location>
</feature>
<evidence type="ECO:0000259" key="9">
    <source>
        <dbReference type="Pfam" id="PF01301"/>
    </source>
</evidence>
<dbReference type="AlphaFoldDB" id="A0AAD5QJC4"/>
<dbReference type="SUPFAM" id="SSF51445">
    <property type="entry name" value="(Trans)glycosidases"/>
    <property type="match status" value="1"/>
</dbReference>
<dbReference type="PIRSF" id="PIRSF006336">
    <property type="entry name" value="B-gal"/>
    <property type="match status" value="1"/>
</dbReference>
<evidence type="ECO:0000256" key="6">
    <source>
        <dbReference type="PIRSR" id="PIRSR006336-1"/>
    </source>
</evidence>
<dbReference type="FunFam" id="3.20.20.80:FF:000017">
    <property type="entry name" value="Beta-galactosidase"/>
    <property type="match status" value="1"/>
</dbReference>
<evidence type="ECO:0000259" key="10">
    <source>
        <dbReference type="Pfam" id="PF21317"/>
    </source>
</evidence>
<evidence type="ECO:0008006" key="14">
    <source>
        <dbReference type="Google" id="ProtNLM"/>
    </source>
</evidence>
<evidence type="ECO:0000256" key="7">
    <source>
        <dbReference type="RuleBase" id="RU003679"/>
    </source>
</evidence>
<dbReference type="SUPFAM" id="SSF49785">
    <property type="entry name" value="Galactose-binding domain-like"/>
    <property type="match status" value="1"/>
</dbReference>
<evidence type="ECO:0000256" key="3">
    <source>
        <dbReference type="ARBA" id="ARBA00022801"/>
    </source>
</evidence>
<evidence type="ECO:0000256" key="4">
    <source>
        <dbReference type="ARBA" id="ARBA00023180"/>
    </source>
</evidence>
<evidence type="ECO:0000256" key="2">
    <source>
        <dbReference type="ARBA" id="ARBA00022729"/>
    </source>
</evidence>
<keyword evidence="4" id="KW-0325">Glycoprotein</keyword>
<evidence type="ECO:0000313" key="13">
    <source>
        <dbReference type="Proteomes" id="UP001196413"/>
    </source>
</evidence>
<dbReference type="InterPro" id="IPR008979">
    <property type="entry name" value="Galactose-bd-like_sf"/>
</dbReference>
<protein>
    <recommendedName>
        <fullName evidence="14">Beta-galactosidase</fullName>
    </recommendedName>
</protein>
<dbReference type="GO" id="GO:0004565">
    <property type="term" value="F:beta-galactosidase activity"/>
    <property type="evidence" value="ECO:0007669"/>
    <property type="project" value="InterPro"/>
</dbReference>
<keyword evidence="5" id="KW-0326">Glycosidase</keyword>
<feature type="chain" id="PRO_5042181918" description="Beta-galactosidase" evidence="8">
    <location>
        <begin position="24"/>
        <end position="606"/>
    </location>
</feature>
<organism evidence="12 13">
    <name type="scientific">Parelaphostrongylus tenuis</name>
    <name type="common">Meningeal worm</name>
    <dbReference type="NCBI Taxonomy" id="148309"/>
    <lineage>
        <taxon>Eukaryota</taxon>
        <taxon>Metazoa</taxon>
        <taxon>Ecdysozoa</taxon>
        <taxon>Nematoda</taxon>
        <taxon>Chromadorea</taxon>
        <taxon>Rhabditida</taxon>
        <taxon>Rhabditina</taxon>
        <taxon>Rhabditomorpha</taxon>
        <taxon>Strongyloidea</taxon>
        <taxon>Metastrongylidae</taxon>
        <taxon>Parelaphostrongylus</taxon>
    </lineage>
</organism>
<feature type="domain" description="Glycoside hydrolase 35 catalytic" evidence="9">
    <location>
        <begin position="44"/>
        <end position="360"/>
    </location>
</feature>
<evidence type="ECO:0000256" key="1">
    <source>
        <dbReference type="ARBA" id="ARBA00009809"/>
    </source>
</evidence>
<evidence type="ECO:0000256" key="8">
    <source>
        <dbReference type="SAM" id="SignalP"/>
    </source>
</evidence>
<dbReference type="Pfam" id="PF01301">
    <property type="entry name" value="Glyco_hydro_35"/>
    <property type="match status" value="1"/>
</dbReference>
<dbReference type="InterPro" id="IPR048912">
    <property type="entry name" value="BetaGal1-like_ABD1"/>
</dbReference>
<feature type="active site" description="Proton donor" evidence="6">
    <location>
        <position position="189"/>
    </location>
</feature>
<comment type="similarity">
    <text evidence="1 7">Belongs to the glycosyl hydrolase 35 family.</text>
</comment>
<proteinExistence type="inferred from homology"/>
<name>A0AAD5QJC4_PARTN</name>
<evidence type="ECO:0000256" key="5">
    <source>
        <dbReference type="ARBA" id="ARBA00023295"/>
    </source>
</evidence>
<comment type="caution">
    <text evidence="12">The sequence shown here is derived from an EMBL/GenBank/DDBJ whole genome shotgun (WGS) entry which is preliminary data.</text>
</comment>
<evidence type="ECO:0000259" key="11">
    <source>
        <dbReference type="Pfam" id="PF21467"/>
    </source>
</evidence>
<accession>A0AAD5QJC4</accession>
<dbReference type="Pfam" id="PF21317">
    <property type="entry name" value="BetaGal_ABD_1"/>
    <property type="match status" value="1"/>
</dbReference>
<dbReference type="Gene3D" id="2.60.120.260">
    <property type="entry name" value="Galactose-binding domain-like"/>
    <property type="match status" value="2"/>
</dbReference>
<dbReference type="InterPro" id="IPR017853">
    <property type="entry name" value="GH"/>
</dbReference>
<dbReference type="PANTHER" id="PTHR23421">
    <property type="entry name" value="BETA-GALACTOSIDASE RELATED"/>
    <property type="match status" value="1"/>
</dbReference>